<name>A0A0M0BSZ6_9ARCH</name>
<dbReference type="Proteomes" id="UP000037210">
    <property type="component" value="Unassembled WGS sequence"/>
</dbReference>
<dbReference type="InterPro" id="IPR007035">
    <property type="entry name" value="Peptidase_M55"/>
</dbReference>
<gene>
    <name evidence="1" type="ORF">AC482_01205</name>
</gene>
<evidence type="ECO:0008006" key="3">
    <source>
        <dbReference type="Google" id="ProtNLM"/>
    </source>
</evidence>
<evidence type="ECO:0000313" key="1">
    <source>
        <dbReference type="EMBL" id="KON31341.1"/>
    </source>
</evidence>
<dbReference type="Pfam" id="PF04951">
    <property type="entry name" value="Peptidase_M55"/>
    <property type="match status" value="1"/>
</dbReference>
<dbReference type="PIRSF" id="PIRSF015853">
    <property type="entry name" value="Pep_DppA"/>
    <property type="match status" value="1"/>
</dbReference>
<proteinExistence type="predicted"/>
<accession>A0A0M0BSZ6</accession>
<dbReference type="EMBL" id="LFWZ01000007">
    <property type="protein sequence ID" value="KON31341.1"/>
    <property type="molecule type" value="Genomic_DNA"/>
</dbReference>
<organism evidence="1 2">
    <name type="scientific">miscellaneous Crenarchaeota group-15 archaeon DG-45</name>
    <dbReference type="NCBI Taxonomy" id="1685127"/>
    <lineage>
        <taxon>Archaea</taxon>
        <taxon>Candidatus Bathyarchaeota</taxon>
        <taxon>MCG-15</taxon>
    </lineage>
</organism>
<protein>
    <recommendedName>
        <fullName evidence="3">Peptidase M55</fullName>
    </recommendedName>
</protein>
<dbReference type="Gene3D" id="3.30.1360.130">
    <property type="entry name" value="Dipeptide transport protein"/>
    <property type="match status" value="1"/>
</dbReference>
<dbReference type="Gene3D" id="3.40.50.10780">
    <property type="entry name" value="Dipeptide transport protein"/>
    <property type="match status" value="1"/>
</dbReference>
<dbReference type="AlphaFoldDB" id="A0A0M0BSZ6"/>
<reference evidence="1 2" key="1">
    <citation type="submission" date="2015-06" db="EMBL/GenBank/DDBJ databases">
        <title>New insights into the roles of widespread benthic archaea in carbon and nitrogen cycling.</title>
        <authorList>
            <person name="Lazar C.S."/>
            <person name="Baker B.J."/>
            <person name="Seitz K.W."/>
            <person name="Hyde A.S."/>
            <person name="Dick G.J."/>
            <person name="Hinrichs K.-U."/>
            <person name="Teske A.P."/>
        </authorList>
    </citation>
    <scope>NUCLEOTIDE SEQUENCE [LARGE SCALE GENOMIC DNA]</scope>
    <source>
        <strain evidence="1">DG-45</strain>
    </source>
</reference>
<evidence type="ECO:0000313" key="2">
    <source>
        <dbReference type="Proteomes" id="UP000037210"/>
    </source>
</evidence>
<dbReference type="InterPro" id="IPR036177">
    <property type="entry name" value="Peptidase_M55_sf"/>
</dbReference>
<dbReference type="PATRIC" id="fig|1685127.3.peg.268"/>
<dbReference type="SUPFAM" id="SSF63992">
    <property type="entry name" value="Dipeptide transport protein"/>
    <property type="match status" value="1"/>
</dbReference>
<dbReference type="CDD" id="cd08663">
    <property type="entry name" value="DAP_dppA_1"/>
    <property type="match status" value="1"/>
</dbReference>
<sequence>MKVFMSVDMEGISGIVHQSQTGADAAEYEKGRSLMAADVNAAIEGILALGEAEIAVSDGHGSMMNLRPEEINEAAVLVRGSPKPLTQMEGIGRGFDAALFIGYHAKRGTRRGILDHTISGRVIDGITINGLEAGETAINAAIAGYHGVPLVFVSGDLAVTREAEAIVPHIVTVAVKEAVSRTAARCLSPRKARELIKRGVTEALRKRRAVEPFTFEPPIEIGVKYVDSLMADAVEFMPLVERIDGRTVAFALDDYLKAFRALRASIYIAGAVSG</sequence>
<dbReference type="InterPro" id="IPR027476">
    <property type="entry name" value="DppA_N"/>
</dbReference>
<comment type="caution">
    <text evidence="1">The sequence shown here is derived from an EMBL/GenBank/DDBJ whole genome shotgun (WGS) entry which is preliminary data.</text>
</comment>